<feature type="region of interest" description="Disordered" evidence="2">
    <location>
        <begin position="31"/>
        <end position="70"/>
    </location>
</feature>
<protein>
    <recommendedName>
        <fullName evidence="7">SH3 domain protein</fullName>
    </recommendedName>
</protein>
<evidence type="ECO:0000256" key="3">
    <source>
        <dbReference type="SAM" id="Phobius"/>
    </source>
</evidence>
<feature type="chain" id="PRO_5017462150" description="SH3 domain protein" evidence="4">
    <location>
        <begin position="27"/>
        <end position="164"/>
    </location>
</feature>
<evidence type="ECO:0000313" key="6">
    <source>
        <dbReference type="Proteomes" id="UP000242317"/>
    </source>
</evidence>
<name>A0A1G6HR25_9GAMM</name>
<keyword evidence="6" id="KW-1185">Reference proteome</keyword>
<keyword evidence="3" id="KW-0812">Transmembrane</keyword>
<feature type="signal peptide" evidence="4">
    <location>
        <begin position="1"/>
        <end position="26"/>
    </location>
</feature>
<feature type="coiled-coil region" evidence="1">
    <location>
        <begin position="89"/>
        <end position="130"/>
    </location>
</feature>
<feature type="transmembrane region" description="Helical" evidence="3">
    <location>
        <begin position="135"/>
        <end position="156"/>
    </location>
</feature>
<keyword evidence="3" id="KW-0472">Membrane</keyword>
<feature type="compositionally biased region" description="Low complexity" evidence="2">
    <location>
        <begin position="33"/>
        <end position="68"/>
    </location>
</feature>
<evidence type="ECO:0008006" key="7">
    <source>
        <dbReference type="Google" id="ProtNLM"/>
    </source>
</evidence>
<dbReference type="RefSeq" id="WP_342028140.1">
    <property type="nucleotide sequence ID" value="NZ_FMYK01000002.1"/>
</dbReference>
<dbReference type="Proteomes" id="UP000242317">
    <property type="component" value="Unassembled WGS sequence"/>
</dbReference>
<proteinExistence type="predicted"/>
<evidence type="ECO:0000313" key="5">
    <source>
        <dbReference type="EMBL" id="SDB96315.1"/>
    </source>
</evidence>
<evidence type="ECO:0000256" key="4">
    <source>
        <dbReference type="SAM" id="SignalP"/>
    </source>
</evidence>
<organism evidence="5 6">
    <name type="scientific">Acinetobacter marinus</name>
    <dbReference type="NCBI Taxonomy" id="281375"/>
    <lineage>
        <taxon>Bacteria</taxon>
        <taxon>Pseudomonadati</taxon>
        <taxon>Pseudomonadota</taxon>
        <taxon>Gammaproteobacteria</taxon>
        <taxon>Moraxellales</taxon>
        <taxon>Moraxellaceae</taxon>
        <taxon>Acinetobacter</taxon>
    </lineage>
</organism>
<keyword evidence="1" id="KW-0175">Coiled coil</keyword>
<dbReference type="EMBL" id="FMYK01000002">
    <property type="protein sequence ID" value="SDB96315.1"/>
    <property type="molecule type" value="Genomic_DNA"/>
</dbReference>
<reference evidence="6" key="1">
    <citation type="submission" date="2016-09" db="EMBL/GenBank/DDBJ databases">
        <authorList>
            <person name="Varghese N."/>
            <person name="Submissions S."/>
        </authorList>
    </citation>
    <scope>NUCLEOTIDE SEQUENCE [LARGE SCALE GENOMIC DNA]</scope>
    <source>
        <strain evidence="6">ANC 3699</strain>
    </source>
</reference>
<sequence length="164" mass="17866">MMHPSRALALNGLAILCLFLSTPVFATNQATNQPTSQATNPATAQNAPAPLRQANTQTTTTNSSRTPPSEATIRANMNKAIEQAVVKRSADMQKRLTQLEAANQSALAENQELQLKNDNLTVQVQVLQSERSAQMFLYGAVTLGIGVIIGVVLYNLMSNRRRRF</sequence>
<gene>
    <name evidence="5" type="ORF">SAMN05421749_102435</name>
</gene>
<accession>A0A1G6HR25</accession>
<evidence type="ECO:0000256" key="1">
    <source>
        <dbReference type="SAM" id="Coils"/>
    </source>
</evidence>
<keyword evidence="4" id="KW-0732">Signal</keyword>
<dbReference type="AlphaFoldDB" id="A0A1G6HR25"/>
<keyword evidence="3" id="KW-1133">Transmembrane helix</keyword>
<evidence type="ECO:0000256" key="2">
    <source>
        <dbReference type="SAM" id="MobiDB-lite"/>
    </source>
</evidence>